<evidence type="ECO:0000313" key="8">
    <source>
        <dbReference type="EMBL" id="AFV11656.1"/>
    </source>
</evidence>
<dbReference type="STRING" id="1089553.Tph_c14470"/>
<dbReference type="InterPro" id="IPR004722">
    <property type="entry name" value="DHOase"/>
</dbReference>
<feature type="domain" description="Dihydroorotase catalytic" evidence="7">
    <location>
        <begin position="51"/>
        <end position="234"/>
    </location>
</feature>
<evidence type="ECO:0000256" key="6">
    <source>
        <dbReference type="HAMAP-Rule" id="MF_00220"/>
    </source>
</evidence>
<dbReference type="NCBIfam" id="TIGR00857">
    <property type="entry name" value="pyrC_multi"/>
    <property type="match status" value="1"/>
</dbReference>
<accession>K4LF44</accession>
<sequence length="440" mass="47931">MKYLLKGGMVVDPVAETVAPLDILVDEGKIAAMRPGIEDSDAEVLVVEGNYVFPGFIDIHCHLREPGEELKETILTGTRAAAKGGFTAVACMGNTKPPADNGAVVTYIKEKAQRTSFPVYPIGCATKERKGEEPAEIGDLKEAGVVALSDDGDPIMNAEVLRRVMEYARMFELPVISHCEDKNLSGSGVMHEGYISTLLGLEGIPAAAEEVHVARDLILAAMTGVHLHVAHVSTGGSVHLIREAKKRGVSVTAEVTPHHLCLTAEAVRGYDTNTKVNPPLRTKDDIRALLEGLKDGTIDVIATDHAPHRKEEKEVEYNYAPFGISGLETAVPLMWEYLVARKVLSPVELAKKMALNPARIIGLPDRVIKVGGEANITVVDPDLKRPVVTREFLSLGKNNPFEGRLLRGWPVLTMIRGEVRFTWDTGYNKQERAVTSKSKR</sequence>
<feature type="binding site" evidence="6">
    <location>
        <position position="304"/>
    </location>
    <ligand>
        <name>Zn(2+)</name>
        <dbReference type="ChEBI" id="CHEBI:29105"/>
        <label>1</label>
    </ligand>
</feature>
<feature type="binding site" evidence="6">
    <location>
        <position position="151"/>
    </location>
    <ligand>
        <name>Zn(2+)</name>
        <dbReference type="ChEBI" id="CHEBI:29105"/>
        <label>1</label>
    </ligand>
</feature>
<feature type="binding site" evidence="6">
    <location>
        <position position="308"/>
    </location>
    <ligand>
        <name>substrate</name>
    </ligand>
</feature>
<protein>
    <recommendedName>
        <fullName evidence="6">Dihydroorotase</fullName>
        <shortName evidence="6">DHOase</shortName>
        <ecNumber evidence="6">3.5.2.3</ecNumber>
    </recommendedName>
</protein>
<keyword evidence="6" id="KW-0862">Zinc</keyword>
<dbReference type="CDD" id="cd01317">
    <property type="entry name" value="DHOase_IIa"/>
    <property type="match status" value="1"/>
</dbReference>
<evidence type="ECO:0000256" key="5">
    <source>
        <dbReference type="ARBA" id="ARBA00022975"/>
    </source>
</evidence>
<dbReference type="InterPro" id="IPR032466">
    <property type="entry name" value="Metal_Hydrolase"/>
</dbReference>
<evidence type="ECO:0000256" key="4">
    <source>
        <dbReference type="ARBA" id="ARBA00022801"/>
    </source>
</evidence>
<evidence type="ECO:0000256" key="2">
    <source>
        <dbReference type="ARBA" id="ARBA00010286"/>
    </source>
</evidence>
<feature type="binding site" evidence="6">
    <location>
        <position position="277"/>
    </location>
    <ligand>
        <name>substrate</name>
    </ligand>
</feature>
<dbReference type="PANTHER" id="PTHR43668">
    <property type="entry name" value="ALLANTOINASE"/>
    <property type="match status" value="1"/>
</dbReference>
<dbReference type="EC" id="3.5.2.3" evidence="6"/>
<feature type="active site" evidence="6">
    <location>
        <position position="304"/>
    </location>
</feature>
<organism evidence="8 9">
    <name type="scientific">Thermacetogenium phaeum (strain ATCC BAA-254 / DSM 26808 / PB)</name>
    <dbReference type="NCBI Taxonomy" id="1089553"/>
    <lineage>
        <taxon>Bacteria</taxon>
        <taxon>Bacillati</taxon>
        <taxon>Bacillota</taxon>
        <taxon>Clostridia</taxon>
        <taxon>Thermoanaerobacterales</taxon>
        <taxon>Thermoanaerobacteraceae</taxon>
        <taxon>Thermacetogenium</taxon>
    </lineage>
</organism>
<dbReference type="HAMAP" id="MF_00220_B">
    <property type="entry name" value="PyrC_classI_B"/>
    <property type="match status" value="1"/>
</dbReference>
<dbReference type="SUPFAM" id="SSF51556">
    <property type="entry name" value="Metallo-dependent hydrolases"/>
    <property type="match status" value="1"/>
</dbReference>
<dbReference type="SUPFAM" id="SSF51338">
    <property type="entry name" value="Composite domain of metallo-dependent hydrolases"/>
    <property type="match status" value="1"/>
</dbReference>
<dbReference type="KEGG" id="tpz:Tph_c14470"/>
<keyword evidence="4 6" id="KW-0378">Hydrolase</keyword>
<feature type="binding site" evidence="6">
    <location>
        <position position="178"/>
    </location>
    <ligand>
        <name>Zn(2+)</name>
        <dbReference type="ChEBI" id="CHEBI:29105"/>
        <label>2</label>
    </ligand>
</feature>
<evidence type="ECO:0000313" key="9">
    <source>
        <dbReference type="Proteomes" id="UP000000467"/>
    </source>
</evidence>
<name>K4LF44_THEPS</name>
<feature type="binding site" evidence="6">
    <location>
        <position position="151"/>
    </location>
    <ligand>
        <name>Zn(2+)</name>
        <dbReference type="ChEBI" id="CHEBI:29105"/>
        <label>2</label>
    </ligand>
</feature>
<dbReference type="GO" id="GO:0006145">
    <property type="term" value="P:purine nucleobase catabolic process"/>
    <property type="evidence" value="ECO:0007669"/>
    <property type="project" value="TreeGrafter"/>
</dbReference>
<dbReference type="eggNOG" id="COG0044">
    <property type="taxonomic scope" value="Bacteria"/>
</dbReference>
<evidence type="ECO:0000256" key="3">
    <source>
        <dbReference type="ARBA" id="ARBA00022723"/>
    </source>
</evidence>
<dbReference type="InterPro" id="IPR050138">
    <property type="entry name" value="DHOase/Allantoinase_Hydrolase"/>
</dbReference>
<dbReference type="Proteomes" id="UP000000467">
    <property type="component" value="Chromosome"/>
</dbReference>
<dbReference type="EMBL" id="CP003732">
    <property type="protein sequence ID" value="AFV11656.1"/>
    <property type="molecule type" value="Genomic_DNA"/>
</dbReference>
<keyword evidence="9" id="KW-1185">Reference proteome</keyword>
<dbReference type="InterPro" id="IPR024403">
    <property type="entry name" value="DHOase_cat"/>
</dbReference>
<dbReference type="Gene3D" id="2.30.40.10">
    <property type="entry name" value="Urease, subunit C, domain 1"/>
    <property type="match status" value="1"/>
</dbReference>
<comment type="similarity">
    <text evidence="2 6">Belongs to the metallo-dependent hydrolases superfamily. DHOase family. Class I DHOase subfamily.</text>
</comment>
<reference evidence="8 9" key="1">
    <citation type="journal article" date="2012" name="BMC Genomics">
        <title>Genome-guided analysis of physiological and morphological traits of the fermentative acetate oxidizer Thermacetogenium phaeum.</title>
        <authorList>
            <person name="Oehler D."/>
            <person name="Poehlein A."/>
            <person name="Leimbach A."/>
            <person name="Muller N."/>
            <person name="Daniel R."/>
            <person name="Gottschalk G."/>
            <person name="Schink B."/>
        </authorList>
    </citation>
    <scope>NUCLEOTIDE SEQUENCE [LARGE SCALE GENOMIC DNA]</scope>
    <source>
        <strain evidence="9">ATCC BAA-254 / DSM 26808 / PB</strain>
    </source>
</reference>
<dbReference type="InterPro" id="IPR011059">
    <property type="entry name" value="Metal-dep_hydrolase_composite"/>
</dbReference>
<evidence type="ECO:0000256" key="1">
    <source>
        <dbReference type="ARBA" id="ARBA00002368"/>
    </source>
</evidence>
<dbReference type="OrthoDB" id="9765462at2"/>
<dbReference type="GO" id="GO:0005737">
    <property type="term" value="C:cytoplasm"/>
    <property type="evidence" value="ECO:0007669"/>
    <property type="project" value="TreeGrafter"/>
</dbReference>
<dbReference type="Gene3D" id="3.20.20.140">
    <property type="entry name" value="Metal-dependent hydrolases"/>
    <property type="match status" value="1"/>
</dbReference>
<dbReference type="HOGENOM" id="CLU_015572_1_0_9"/>
<feature type="binding site" evidence="6">
    <location>
        <position position="62"/>
    </location>
    <ligand>
        <name>Zn(2+)</name>
        <dbReference type="ChEBI" id="CHEBI:29105"/>
        <label>1</label>
    </ligand>
</feature>
<proteinExistence type="inferred from homology"/>
<dbReference type="AlphaFoldDB" id="K4LF44"/>
<gene>
    <name evidence="6 8" type="primary">pyrC</name>
    <name evidence="8" type="ordered locus">Tph_c14470</name>
</gene>
<dbReference type="InterPro" id="IPR002195">
    <property type="entry name" value="Dihydroorotase_CS"/>
</dbReference>
<dbReference type="PROSITE" id="PS00483">
    <property type="entry name" value="DIHYDROOROTASE_2"/>
    <property type="match status" value="1"/>
</dbReference>
<dbReference type="Pfam" id="PF12890">
    <property type="entry name" value="DHOase"/>
    <property type="match status" value="1"/>
</dbReference>
<dbReference type="UniPathway" id="UPA00070">
    <property type="reaction ID" value="UER00117"/>
</dbReference>
<dbReference type="GO" id="GO:0004038">
    <property type="term" value="F:allantoinase activity"/>
    <property type="evidence" value="ECO:0007669"/>
    <property type="project" value="TreeGrafter"/>
</dbReference>
<comment type="function">
    <text evidence="1 6">Catalyzes the reversible cyclization of carbamoyl aspartate to dihydroorotate.</text>
</comment>
<feature type="binding site" evidence="6">
    <location>
        <position position="94"/>
    </location>
    <ligand>
        <name>substrate</name>
    </ligand>
</feature>
<evidence type="ECO:0000259" key="7">
    <source>
        <dbReference type="Pfam" id="PF12890"/>
    </source>
</evidence>
<comment type="pathway">
    <text evidence="6">Pyrimidine metabolism; UMP biosynthesis via de novo pathway; (S)-dihydroorotate from bicarbonate: step 3/3.</text>
</comment>
<dbReference type="GO" id="GO:0004151">
    <property type="term" value="F:dihydroorotase activity"/>
    <property type="evidence" value="ECO:0007669"/>
    <property type="project" value="UniProtKB-UniRule"/>
</dbReference>
<comment type="cofactor">
    <cofactor evidence="6">
        <name>Zn(2+)</name>
        <dbReference type="ChEBI" id="CHEBI:29105"/>
    </cofactor>
    <text evidence="6">Binds 2 Zn(2+) ions per subunit.</text>
</comment>
<comment type="catalytic activity">
    <reaction evidence="6">
        <text>(S)-dihydroorotate + H2O = N-carbamoyl-L-aspartate + H(+)</text>
        <dbReference type="Rhea" id="RHEA:24296"/>
        <dbReference type="ChEBI" id="CHEBI:15377"/>
        <dbReference type="ChEBI" id="CHEBI:15378"/>
        <dbReference type="ChEBI" id="CHEBI:30864"/>
        <dbReference type="ChEBI" id="CHEBI:32814"/>
        <dbReference type="EC" id="3.5.2.3"/>
    </reaction>
</comment>
<dbReference type="RefSeq" id="WP_015050536.1">
    <property type="nucleotide sequence ID" value="NC_018870.1"/>
</dbReference>
<dbReference type="GO" id="GO:0008270">
    <property type="term" value="F:zinc ion binding"/>
    <property type="evidence" value="ECO:0007669"/>
    <property type="project" value="UniProtKB-UniRule"/>
</dbReference>
<dbReference type="PANTHER" id="PTHR43668:SF2">
    <property type="entry name" value="ALLANTOINASE"/>
    <property type="match status" value="1"/>
</dbReference>
<dbReference type="GO" id="GO:0044205">
    <property type="term" value="P:'de novo' UMP biosynthetic process"/>
    <property type="evidence" value="ECO:0007669"/>
    <property type="project" value="UniProtKB-UniRule"/>
</dbReference>
<feature type="binding site" evidence="6">
    <location>
        <begin position="322"/>
        <end position="323"/>
    </location>
    <ligand>
        <name>substrate</name>
    </ligand>
</feature>
<feature type="binding site" evidence="6">
    <location>
        <begin position="62"/>
        <end position="64"/>
    </location>
    <ligand>
        <name>substrate</name>
    </ligand>
</feature>
<feature type="binding site" evidence="6">
    <location>
        <position position="60"/>
    </location>
    <ligand>
        <name>Zn(2+)</name>
        <dbReference type="ChEBI" id="CHEBI:29105"/>
        <label>1</label>
    </ligand>
</feature>
<keyword evidence="3 6" id="KW-0479">Metal-binding</keyword>
<feature type="binding site" evidence="6">
    <location>
        <position position="231"/>
    </location>
    <ligand>
        <name>Zn(2+)</name>
        <dbReference type="ChEBI" id="CHEBI:29105"/>
        <label>2</label>
    </ligand>
</feature>
<keyword evidence="5 6" id="KW-0665">Pyrimidine biosynthesis</keyword>